<gene>
    <name evidence="12" type="ORF">VCS650_LOCUS21565</name>
</gene>
<dbReference type="FunFam" id="3.40.630.10:FF:000011">
    <property type="entry name" value="cytosolic carboxypeptidase 2 isoform X1"/>
    <property type="match status" value="1"/>
</dbReference>
<reference evidence="12" key="1">
    <citation type="submission" date="2021-02" db="EMBL/GenBank/DDBJ databases">
        <authorList>
            <person name="Nowell W R."/>
        </authorList>
    </citation>
    <scope>NUCLEOTIDE SEQUENCE</scope>
</reference>
<dbReference type="PANTHER" id="PTHR12756:SF45">
    <property type="entry name" value="CYTOSOLIC CARBOXYPEPTIDASE NNA1"/>
    <property type="match status" value="1"/>
</dbReference>
<dbReference type="GO" id="GO:0008270">
    <property type="term" value="F:zinc ion binding"/>
    <property type="evidence" value="ECO:0007669"/>
    <property type="project" value="InterPro"/>
</dbReference>
<evidence type="ECO:0000256" key="10">
    <source>
        <dbReference type="SAM" id="MobiDB-lite"/>
    </source>
</evidence>
<evidence type="ECO:0000313" key="13">
    <source>
        <dbReference type="Proteomes" id="UP000663891"/>
    </source>
</evidence>
<evidence type="ECO:0000256" key="9">
    <source>
        <dbReference type="PROSITE-ProRule" id="PRU01379"/>
    </source>
</evidence>
<dbReference type="InterPro" id="IPR000834">
    <property type="entry name" value="Peptidase_M14"/>
</dbReference>
<keyword evidence="7" id="KW-0862">Zinc</keyword>
<comment type="similarity">
    <text evidence="2 9">Belongs to the peptidase M14 family.</text>
</comment>
<dbReference type="Proteomes" id="UP000663891">
    <property type="component" value="Unassembled WGS sequence"/>
</dbReference>
<comment type="caution">
    <text evidence="12">The sequence shown here is derived from an EMBL/GenBank/DDBJ whole genome shotgun (WGS) entry which is preliminary data.</text>
</comment>
<dbReference type="PANTHER" id="PTHR12756">
    <property type="entry name" value="CYTOSOLIC CARBOXYPEPTIDASE"/>
    <property type="match status" value="1"/>
</dbReference>
<name>A0A814R2I2_9BILA</name>
<dbReference type="OrthoDB" id="10253041at2759"/>
<dbReference type="GO" id="GO:0006508">
    <property type="term" value="P:proteolysis"/>
    <property type="evidence" value="ECO:0007669"/>
    <property type="project" value="UniProtKB-KW"/>
</dbReference>
<dbReference type="PROSITE" id="PS52035">
    <property type="entry name" value="PEPTIDASE_M14"/>
    <property type="match status" value="1"/>
</dbReference>
<proteinExistence type="inferred from homology"/>
<evidence type="ECO:0000256" key="8">
    <source>
        <dbReference type="ARBA" id="ARBA00023049"/>
    </source>
</evidence>
<feature type="domain" description="Peptidase M14" evidence="11">
    <location>
        <begin position="1"/>
        <end position="254"/>
    </location>
</feature>
<evidence type="ECO:0000256" key="2">
    <source>
        <dbReference type="ARBA" id="ARBA00005988"/>
    </source>
</evidence>
<dbReference type="InterPro" id="IPR050821">
    <property type="entry name" value="Cytosolic_carboxypeptidase"/>
</dbReference>
<keyword evidence="4" id="KW-0645">Protease</keyword>
<protein>
    <recommendedName>
        <fullName evidence="11">Peptidase M14 domain-containing protein</fullName>
    </recommendedName>
</protein>
<evidence type="ECO:0000256" key="6">
    <source>
        <dbReference type="ARBA" id="ARBA00022801"/>
    </source>
</evidence>
<evidence type="ECO:0000256" key="7">
    <source>
        <dbReference type="ARBA" id="ARBA00022833"/>
    </source>
</evidence>
<evidence type="ECO:0000259" key="11">
    <source>
        <dbReference type="PROSITE" id="PS52035"/>
    </source>
</evidence>
<comment type="cofactor">
    <cofactor evidence="1">
        <name>Zn(2+)</name>
        <dbReference type="ChEBI" id="CHEBI:29105"/>
    </cofactor>
</comment>
<feature type="region of interest" description="Disordered" evidence="10">
    <location>
        <begin position="292"/>
        <end position="318"/>
    </location>
</feature>
<dbReference type="EMBL" id="CAJNON010000234">
    <property type="protein sequence ID" value="CAF1127974.1"/>
    <property type="molecule type" value="Genomic_DNA"/>
</dbReference>
<dbReference type="Pfam" id="PF00246">
    <property type="entry name" value="Peptidase_M14"/>
    <property type="match status" value="1"/>
</dbReference>
<evidence type="ECO:0000256" key="3">
    <source>
        <dbReference type="ARBA" id="ARBA00022645"/>
    </source>
</evidence>
<evidence type="ECO:0000256" key="4">
    <source>
        <dbReference type="ARBA" id="ARBA00022670"/>
    </source>
</evidence>
<organism evidence="12 13">
    <name type="scientific">Adineta steineri</name>
    <dbReference type="NCBI Taxonomy" id="433720"/>
    <lineage>
        <taxon>Eukaryota</taxon>
        <taxon>Metazoa</taxon>
        <taxon>Spiralia</taxon>
        <taxon>Gnathifera</taxon>
        <taxon>Rotifera</taxon>
        <taxon>Eurotatoria</taxon>
        <taxon>Bdelloidea</taxon>
        <taxon>Adinetida</taxon>
        <taxon>Adinetidae</taxon>
        <taxon>Adineta</taxon>
    </lineage>
</organism>
<keyword evidence="3" id="KW-0121">Carboxypeptidase</keyword>
<evidence type="ECO:0000256" key="1">
    <source>
        <dbReference type="ARBA" id="ARBA00001947"/>
    </source>
</evidence>
<feature type="non-terminal residue" evidence="12">
    <location>
        <position position="1"/>
    </location>
</feature>
<evidence type="ECO:0000256" key="5">
    <source>
        <dbReference type="ARBA" id="ARBA00022723"/>
    </source>
</evidence>
<dbReference type="Gene3D" id="3.40.630.10">
    <property type="entry name" value="Zn peptidases"/>
    <property type="match status" value="1"/>
</dbReference>
<dbReference type="CDD" id="cd06907">
    <property type="entry name" value="M14_AGBL2-3_like"/>
    <property type="match status" value="1"/>
</dbReference>
<feature type="compositionally biased region" description="Acidic residues" evidence="10">
    <location>
        <begin position="293"/>
        <end position="309"/>
    </location>
</feature>
<keyword evidence="8" id="KW-0482">Metalloprotease</keyword>
<accession>A0A814R2I2</accession>
<keyword evidence="5" id="KW-0479">Metal-binding</keyword>
<evidence type="ECO:0000313" key="12">
    <source>
        <dbReference type="EMBL" id="CAF1127974.1"/>
    </source>
</evidence>
<feature type="active site" description="Proton donor/acceptor" evidence="9">
    <location>
        <position position="218"/>
    </location>
</feature>
<dbReference type="AlphaFoldDB" id="A0A814R2I2"/>
<dbReference type="GO" id="GO:0004181">
    <property type="term" value="F:metallocarboxypeptidase activity"/>
    <property type="evidence" value="ECO:0007669"/>
    <property type="project" value="InterPro"/>
</dbReference>
<sequence length="557" mass="63314">KSQYCKQKVLCRSLAGNFVYMLTITSPPALSPVPEQQLKKGVVISARVHPGETNSSWMMKGLLDFLLSDSADAKLLRDTFVFKIIPMLNPDGVIVGNYRCSLSGRDLNRNYKTILKDAYPTIWHTREMIKRFMTEIELVLYCDFHGHSRKQNVFIYGCENKHLPKERLKERIFPAMFGKNDISKFSYDSCRFKVQKSKEGTGRVVMWSMGIKNSYTLEATFCGSTQSEQTGHQFTTRDFESIGYHFLDSLLDYSDPDPTKRNRIFDEIENDLRQSIRLKLLSRGINPTSLSDIDLDQFSSDEDSSDDAGSDSSADDGLPKHLEVIAAAKVRLKKPRKQPEILKVSKELNRKDDKENIDKNKTVTLTLTSPRKPSFPNIVSGYIISRTREESHSDDGRQYINSYVTNRVSVHLNERLIGPSRPAHTPKSPTISSTQNHTVLDVRAIQPPIQTANPRRILEQQQHQRQRVMVVFGKQGSAESVDKLHNFTSNPLSISMNERKIDDVLANRDDSSATLSKLIPKQLPDGEPINIVFRCDPTPYQQATLPNRPQVPVRLDL</sequence>
<keyword evidence="6" id="KW-0378">Hydrolase</keyword>
<dbReference type="SUPFAM" id="SSF53187">
    <property type="entry name" value="Zn-dependent exopeptidases"/>
    <property type="match status" value="1"/>
</dbReference>